<dbReference type="PANTHER" id="PTHR47086:SF4">
    <property type="entry name" value="BTB DOMAIN-CONTAINING PROTEIN"/>
    <property type="match status" value="1"/>
</dbReference>
<evidence type="ECO:0000313" key="4">
    <source>
        <dbReference type="Proteomes" id="UP000483820"/>
    </source>
</evidence>
<reference evidence="3 4" key="1">
    <citation type="submission" date="2019-12" db="EMBL/GenBank/DDBJ databases">
        <title>Chromosome-level assembly of the Caenorhabditis remanei genome.</title>
        <authorList>
            <person name="Teterina A.A."/>
            <person name="Willis J.H."/>
            <person name="Phillips P.C."/>
        </authorList>
    </citation>
    <scope>NUCLEOTIDE SEQUENCE [LARGE SCALE GENOMIC DNA]</scope>
    <source>
        <strain evidence="3 4">PX506</strain>
        <tissue evidence="3">Whole organism</tissue>
    </source>
</reference>
<dbReference type="InterPro" id="IPR048325">
    <property type="entry name" value="ZSWIM3_N"/>
</dbReference>
<gene>
    <name evidence="3" type="ORF">GCK72_011861</name>
</gene>
<dbReference type="Pfam" id="PF21599">
    <property type="entry name" value="ZSWIM3_N"/>
    <property type="match status" value="1"/>
</dbReference>
<dbReference type="EMBL" id="WUAV01000003">
    <property type="protein sequence ID" value="KAF1763594.1"/>
    <property type="molecule type" value="Genomic_DNA"/>
</dbReference>
<dbReference type="Proteomes" id="UP000483820">
    <property type="component" value="Chromosome III"/>
</dbReference>
<accession>A0A6A5H9U3</accession>
<feature type="domain" description="ZSWIM3 N-terminal" evidence="2">
    <location>
        <begin position="64"/>
        <end position="164"/>
    </location>
</feature>
<evidence type="ECO:0000256" key="1">
    <source>
        <dbReference type="SAM" id="MobiDB-lite"/>
    </source>
</evidence>
<dbReference type="AlphaFoldDB" id="A0A6A5H9U3"/>
<evidence type="ECO:0000313" key="3">
    <source>
        <dbReference type="EMBL" id="KAF1763594.1"/>
    </source>
</evidence>
<feature type="region of interest" description="Disordered" evidence="1">
    <location>
        <begin position="1"/>
        <end position="45"/>
    </location>
</feature>
<dbReference type="PANTHER" id="PTHR47086">
    <property type="entry name" value="BTB DOMAIN-CONTAINING PROTEIN"/>
    <property type="match status" value="1"/>
</dbReference>
<feature type="region of interest" description="Disordered" evidence="1">
    <location>
        <begin position="318"/>
        <end position="345"/>
    </location>
</feature>
<protein>
    <recommendedName>
        <fullName evidence="2">ZSWIM3 N-terminal domain-containing protein</fullName>
    </recommendedName>
</protein>
<dbReference type="RefSeq" id="XP_053588298.1">
    <property type="nucleotide sequence ID" value="XM_053728721.1"/>
</dbReference>
<feature type="compositionally biased region" description="Low complexity" evidence="1">
    <location>
        <begin position="325"/>
        <end position="338"/>
    </location>
</feature>
<dbReference type="CTD" id="9819582"/>
<sequence length="428" mass="47945">MKESPGEPSAKKRKSSGKPLKPSGNPTEPSLQVPPVEPFVHHKETPESKFMTEATYDDDIRPDATFQSYEEFEQKYNAWKTKHLHPFRVASSEALRTEKGEVSGKFKYRYVVFHCARYGAPRMRGEGKRPNQHYLPCNCTAMIRLNFSYNDQCLRITCIETRHSNHTLAKDLYERMVVKEEKKKLATPRRRTVGGTVERVKQEPVMSSDEGADSEHTQSQSQSPVDFDESIVSNASNVTMNQTIPNLYSIPPPPAHGLIPKVEPMAPPISAPHHFLAMQQYQRLQSQFALSHQMQMSAIASISPIPYSPFATANWSAAPMPPRPSASESSSQASPVSSTVDENEAPKVFHSLEAVRPIALRAHENSAFHQMIHPRGPSETTSLSPIPKSEIDSIIASASRMLHDSNLPSDILQNRVKQLNNLISQWSQ</sequence>
<dbReference type="InterPro" id="IPR040854">
    <property type="entry name" value="ZSWIM9"/>
</dbReference>
<dbReference type="KEGG" id="crq:GCK72_011861"/>
<evidence type="ECO:0000259" key="2">
    <source>
        <dbReference type="Pfam" id="PF21599"/>
    </source>
</evidence>
<feature type="region of interest" description="Disordered" evidence="1">
    <location>
        <begin position="184"/>
        <end position="226"/>
    </location>
</feature>
<comment type="caution">
    <text evidence="3">The sequence shown here is derived from an EMBL/GenBank/DDBJ whole genome shotgun (WGS) entry which is preliminary data.</text>
</comment>
<dbReference type="GeneID" id="9819582"/>
<proteinExistence type="predicted"/>
<organism evidence="3 4">
    <name type="scientific">Caenorhabditis remanei</name>
    <name type="common">Caenorhabditis vulgaris</name>
    <dbReference type="NCBI Taxonomy" id="31234"/>
    <lineage>
        <taxon>Eukaryota</taxon>
        <taxon>Metazoa</taxon>
        <taxon>Ecdysozoa</taxon>
        <taxon>Nematoda</taxon>
        <taxon>Chromadorea</taxon>
        <taxon>Rhabditida</taxon>
        <taxon>Rhabditina</taxon>
        <taxon>Rhabditomorpha</taxon>
        <taxon>Rhabditoidea</taxon>
        <taxon>Rhabditidae</taxon>
        <taxon>Peloderinae</taxon>
        <taxon>Caenorhabditis</taxon>
    </lineage>
</organism>
<name>A0A6A5H9U3_CAERE</name>